<evidence type="ECO:0000313" key="3">
    <source>
        <dbReference type="Proteomes" id="UP000215459"/>
    </source>
</evidence>
<dbReference type="GO" id="GO:0008270">
    <property type="term" value="F:zinc ion binding"/>
    <property type="evidence" value="ECO:0007669"/>
    <property type="project" value="TreeGrafter"/>
</dbReference>
<dbReference type="SUPFAM" id="SSF46600">
    <property type="entry name" value="C-terminal UvrC-binding domain of UvrB"/>
    <property type="match status" value="1"/>
</dbReference>
<dbReference type="InterPro" id="IPR025542">
    <property type="entry name" value="YacH"/>
</dbReference>
<dbReference type="OrthoDB" id="9788704at2"/>
<dbReference type="AlphaFoldDB" id="A0A235B2P6"/>
<dbReference type="InterPro" id="IPR036876">
    <property type="entry name" value="UVR_dom_sf"/>
</dbReference>
<dbReference type="EMBL" id="NOWF01000011">
    <property type="protein sequence ID" value="OYD06570.1"/>
    <property type="molecule type" value="Genomic_DNA"/>
</dbReference>
<dbReference type="GO" id="GO:1990170">
    <property type="term" value="P:stress response to cadmium ion"/>
    <property type="evidence" value="ECO:0007669"/>
    <property type="project" value="TreeGrafter"/>
</dbReference>
<dbReference type="GO" id="GO:0005507">
    <property type="term" value="F:copper ion binding"/>
    <property type="evidence" value="ECO:0007669"/>
    <property type="project" value="TreeGrafter"/>
</dbReference>
<dbReference type="PANTHER" id="PTHR38430">
    <property type="entry name" value="PROTEIN-ARGININE KINASE ACTIVATOR PROTEIN"/>
    <property type="match status" value="1"/>
</dbReference>
<reference evidence="2 3" key="1">
    <citation type="submission" date="2017-07" db="EMBL/GenBank/DDBJ databases">
        <title>The genome sequence of Paludifilum halophilum highlights mechanisms for microbial adaptation to high salt environemnts.</title>
        <authorList>
            <person name="Belbahri L."/>
        </authorList>
    </citation>
    <scope>NUCLEOTIDE SEQUENCE [LARGE SCALE GENOMIC DNA]</scope>
    <source>
        <strain evidence="2 3">DSM 102817</strain>
    </source>
</reference>
<accession>A0A235B2P6</accession>
<dbReference type="InterPro" id="IPR001943">
    <property type="entry name" value="UVR_dom"/>
</dbReference>
<keyword evidence="3" id="KW-1185">Reference proteome</keyword>
<dbReference type="Proteomes" id="UP000215459">
    <property type="component" value="Unassembled WGS sequence"/>
</dbReference>
<dbReference type="GO" id="GO:1990169">
    <property type="term" value="P:stress response to copper ion"/>
    <property type="evidence" value="ECO:0007669"/>
    <property type="project" value="TreeGrafter"/>
</dbReference>
<proteinExistence type="predicted"/>
<dbReference type="PANTHER" id="PTHR38430:SF1">
    <property type="entry name" value="PROTEIN-ARGININE KINASE ACTIVATOR PROTEIN"/>
    <property type="match status" value="1"/>
</dbReference>
<dbReference type="Pfam" id="PF02151">
    <property type="entry name" value="UVR"/>
    <property type="match status" value="1"/>
</dbReference>
<evidence type="ECO:0000259" key="1">
    <source>
        <dbReference type="PROSITE" id="PS50151"/>
    </source>
</evidence>
<name>A0A235B2P6_9BACL</name>
<feature type="domain" description="UVR" evidence="1">
    <location>
        <begin position="137"/>
        <end position="172"/>
    </location>
</feature>
<organism evidence="2 3">
    <name type="scientific">Paludifilum halophilum</name>
    <dbReference type="NCBI Taxonomy" id="1642702"/>
    <lineage>
        <taxon>Bacteria</taxon>
        <taxon>Bacillati</taxon>
        <taxon>Bacillota</taxon>
        <taxon>Bacilli</taxon>
        <taxon>Bacillales</taxon>
        <taxon>Thermoactinomycetaceae</taxon>
        <taxon>Paludifilum</taxon>
    </lineage>
</organism>
<sequence length="175" mass="19963">MQCQECGKRPATLHYTKIINGEKTQFHLCEVCAQEKGEQIPGLETGFSIHHLLSGLLNLDSQAPDDQPPEMAARQKGLRCPTCGLTYNQFSKIGRFGCSDCYRAFGDRLDPLFRRVHGNTAHRGKVPQRTGGQLKIRREVERLQSELSRRIQNEEFEEAARLRDRIRALQEKLEG</sequence>
<gene>
    <name evidence="2" type="ORF">CHM34_15875</name>
</gene>
<dbReference type="GO" id="GO:0050897">
    <property type="term" value="F:cobalt ion binding"/>
    <property type="evidence" value="ECO:0007669"/>
    <property type="project" value="TreeGrafter"/>
</dbReference>
<dbReference type="RefSeq" id="WP_094265584.1">
    <property type="nucleotide sequence ID" value="NZ_NOWF01000011.1"/>
</dbReference>
<dbReference type="PIRSF" id="PIRSF015034">
    <property type="entry name" value="YacH"/>
    <property type="match status" value="1"/>
</dbReference>
<dbReference type="PROSITE" id="PS50151">
    <property type="entry name" value="UVR"/>
    <property type="match status" value="1"/>
</dbReference>
<protein>
    <recommendedName>
        <fullName evidence="1">UVR domain-containing protein</fullName>
    </recommendedName>
</protein>
<dbReference type="GO" id="GO:0046870">
    <property type="term" value="F:cadmium ion binding"/>
    <property type="evidence" value="ECO:0007669"/>
    <property type="project" value="TreeGrafter"/>
</dbReference>
<evidence type="ECO:0000313" key="2">
    <source>
        <dbReference type="EMBL" id="OYD06570.1"/>
    </source>
</evidence>
<comment type="caution">
    <text evidence="2">The sequence shown here is derived from an EMBL/GenBank/DDBJ whole genome shotgun (WGS) entry which is preliminary data.</text>
</comment>
<dbReference type="Gene3D" id="4.10.860.10">
    <property type="entry name" value="UVR domain"/>
    <property type="match status" value="1"/>
</dbReference>